<organism evidence="1 2">
    <name type="scientific">Naganishia adeliensis</name>
    <dbReference type="NCBI Taxonomy" id="92952"/>
    <lineage>
        <taxon>Eukaryota</taxon>
        <taxon>Fungi</taxon>
        <taxon>Dikarya</taxon>
        <taxon>Basidiomycota</taxon>
        <taxon>Agaricomycotina</taxon>
        <taxon>Tremellomycetes</taxon>
        <taxon>Filobasidiales</taxon>
        <taxon>Filobasidiaceae</taxon>
        <taxon>Naganishia</taxon>
    </lineage>
</organism>
<keyword evidence="2" id="KW-1185">Reference proteome</keyword>
<evidence type="ECO:0000313" key="2">
    <source>
        <dbReference type="Proteomes" id="UP001230649"/>
    </source>
</evidence>
<protein>
    <submittedName>
        <fullName evidence="1">Uncharacterized protein</fullName>
    </submittedName>
</protein>
<proteinExistence type="predicted"/>
<dbReference type="EMBL" id="JASBWS010000097">
    <property type="protein sequence ID" value="KAJ9098027.1"/>
    <property type="molecule type" value="Genomic_DNA"/>
</dbReference>
<dbReference type="Proteomes" id="UP001230649">
    <property type="component" value="Unassembled WGS sequence"/>
</dbReference>
<sequence>MKFEDMDEHDQALLNEVASLTPQQVGAMIEKRLRFRSTWLQPLPADDFEPLKRLFEMARDDKNTISARQDAARLLEELGLIGDADDVLDDVRFDLVGYIRLRLRFAQLPGISAYDLLKGYRMIQHVASACTFDDESEEEEIQLLREVASSFLEVAVDDGPGIDKTRAEFVVNSVYGDLKTRETGDHSIDLNAYFPGR</sequence>
<gene>
    <name evidence="1" type="ORF">QFC20_006058</name>
</gene>
<evidence type="ECO:0000313" key="1">
    <source>
        <dbReference type="EMBL" id="KAJ9098027.1"/>
    </source>
</evidence>
<reference evidence="1" key="1">
    <citation type="submission" date="2023-04" db="EMBL/GenBank/DDBJ databases">
        <title>Draft Genome sequencing of Naganishia species isolated from polar environments using Oxford Nanopore Technology.</title>
        <authorList>
            <person name="Leo P."/>
            <person name="Venkateswaran K."/>
        </authorList>
    </citation>
    <scope>NUCLEOTIDE SEQUENCE</scope>
    <source>
        <strain evidence="1">MNA-CCFEE 5262</strain>
    </source>
</reference>
<accession>A0ACC2VHI5</accession>
<comment type="caution">
    <text evidence="1">The sequence shown here is derived from an EMBL/GenBank/DDBJ whole genome shotgun (WGS) entry which is preliminary data.</text>
</comment>
<name>A0ACC2VHI5_9TREE</name>